<dbReference type="Proteomes" id="UP000199542">
    <property type="component" value="Unassembled WGS sequence"/>
</dbReference>
<organism evidence="1 2">
    <name type="scientific">Rhizobium mongolense subsp. loessense</name>
    <dbReference type="NCBI Taxonomy" id="158890"/>
    <lineage>
        <taxon>Bacteria</taxon>
        <taxon>Pseudomonadati</taxon>
        <taxon>Pseudomonadota</taxon>
        <taxon>Alphaproteobacteria</taxon>
        <taxon>Hyphomicrobiales</taxon>
        <taxon>Rhizobiaceae</taxon>
        <taxon>Rhizobium/Agrobacterium group</taxon>
        <taxon>Rhizobium</taxon>
    </lineage>
</organism>
<dbReference type="AlphaFoldDB" id="A0A1G4S3P3"/>
<evidence type="ECO:0000313" key="1">
    <source>
        <dbReference type="EMBL" id="SCW63774.1"/>
    </source>
</evidence>
<gene>
    <name evidence="1" type="ORF">SAMN02927900_03392</name>
</gene>
<name>A0A1G4S3P3_9HYPH</name>
<dbReference type="EMBL" id="FMTM01000004">
    <property type="protein sequence ID" value="SCW63774.1"/>
    <property type="molecule type" value="Genomic_DNA"/>
</dbReference>
<proteinExistence type="predicted"/>
<protein>
    <submittedName>
        <fullName evidence="1">Uncharacterized protein</fullName>
    </submittedName>
</protein>
<evidence type="ECO:0000313" key="2">
    <source>
        <dbReference type="Proteomes" id="UP000199542"/>
    </source>
</evidence>
<accession>A0A1G4S3P3</accession>
<reference evidence="1 2" key="1">
    <citation type="submission" date="2016-10" db="EMBL/GenBank/DDBJ databases">
        <authorList>
            <person name="de Groot N.N."/>
        </authorList>
    </citation>
    <scope>NUCLEOTIDE SEQUENCE [LARGE SCALE GENOMIC DNA]</scope>
    <source>
        <strain evidence="1 2">CGMCC 1.3401</strain>
    </source>
</reference>
<dbReference type="RefSeq" id="WP_092586023.1">
    <property type="nucleotide sequence ID" value="NZ_FMTM01000004.1"/>
</dbReference>
<sequence>MVYKRYGLEESSDGTWHVIDYHEGRTAEMHGTVLNRLPHDVATDLMIILNAEEKRKAEARPQHTKVHLMATGRYSRRKNLNNYWAVVDAVTGQAIVVDGVVMDMLTDEDAEALVERLNLKDEEGYRLVVPDIAAEQQIIETLRAGFLIPLAQ</sequence>